<dbReference type="PRINTS" id="PR00143">
    <property type="entry name" value="CITRTSNTHASE"/>
</dbReference>
<dbReference type="eggNOG" id="COG0372">
    <property type="taxonomic scope" value="Bacteria"/>
</dbReference>
<evidence type="ECO:0000313" key="9">
    <source>
        <dbReference type="EMBL" id="GAB13986.1"/>
    </source>
</evidence>
<evidence type="ECO:0000256" key="6">
    <source>
        <dbReference type="PIRNR" id="PIRNR001369"/>
    </source>
</evidence>
<evidence type="ECO:0000256" key="3">
    <source>
        <dbReference type="ARBA" id="ARBA00022532"/>
    </source>
</evidence>
<dbReference type="InterPro" id="IPR016142">
    <property type="entry name" value="Citrate_synth-like_lrg_a-sub"/>
</dbReference>
<keyword evidence="4 6" id="KW-0808">Transferase</keyword>
<dbReference type="AlphaFoldDB" id="H0QMD5"/>
<dbReference type="PANTHER" id="PTHR11739:SF4">
    <property type="entry name" value="CITRATE SYNTHASE, PEROXISOMAL"/>
    <property type="match status" value="1"/>
</dbReference>
<name>H0QMD5_ARTG1</name>
<dbReference type="Pfam" id="PF00285">
    <property type="entry name" value="Citrate_synt"/>
    <property type="match status" value="1"/>
</dbReference>
<dbReference type="NCBIfam" id="NF010636">
    <property type="entry name" value="PRK14033.1"/>
    <property type="match status" value="1"/>
</dbReference>
<dbReference type="GO" id="GO:0006099">
    <property type="term" value="P:tricarboxylic acid cycle"/>
    <property type="evidence" value="ECO:0007669"/>
    <property type="project" value="UniProtKB-UniPathway"/>
</dbReference>
<dbReference type="NCBIfam" id="TIGR01800">
    <property type="entry name" value="cit_synth_II"/>
    <property type="match status" value="1"/>
</dbReference>
<dbReference type="GO" id="GO:0005829">
    <property type="term" value="C:cytosol"/>
    <property type="evidence" value="ECO:0007669"/>
    <property type="project" value="TreeGrafter"/>
</dbReference>
<dbReference type="GO" id="GO:0036440">
    <property type="term" value="F:citrate synthase activity"/>
    <property type="evidence" value="ECO:0007669"/>
    <property type="project" value="UniProtKB-EC"/>
</dbReference>
<sequence length="379" mass="41608">MAEEEIKKGLDGVVVDYTAVSKVNPDTNSLLYRGYPVQELAATRSFEEVAYLLWNGELPSSGELADFTARERAGRPLDPVVKQVIDALPTTAHPMDVCRTAASVMGARHELAEDSSREANMAKALDLFASMPAVVAYDQRRRRGQDPVEPRDDLGYSANFLWMTFGEEAVAEVVEAFNVSMILYAEHSFNASTFAGRVIMSTLSDLHSAVTGAIGALKGPLHGGANEAVMHTFDEIGIRPEESLEEAADRAKAWMENALAQKKKVMGFGHRVYKHGDSRVPTMKAALDKMIAHYGRPELLGLYNGLESAMDEAKGIKPNLDYPAGPTYHLMGFDTNMFTPLFVASRITGWTAHFMEQLNANSLIRPLSAYNGPDERHVP</sequence>
<dbReference type="InterPro" id="IPR002020">
    <property type="entry name" value="Citrate_synthase"/>
</dbReference>
<evidence type="ECO:0000256" key="8">
    <source>
        <dbReference type="RuleBase" id="RU003406"/>
    </source>
</evidence>
<dbReference type="Gene3D" id="1.10.580.10">
    <property type="entry name" value="Citrate Synthase, domain 1"/>
    <property type="match status" value="1"/>
</dbReference>
<dbReference type="OrthoDB" id="9800864at2"/>
<comment type="caution">
    <text evidence="9">The sequence shown here is derived from an EMBL/GenBank/DDBJ whole genome shotgun (WGS) entry which is preliminary data.</text>
</comment>
<comment type="similarity">
    <text evidence="2 6 8">Belongs to the citrate synthase family.</text>
</comment>
<keyword evidence="10" id="KW-1185">Reference proteome</keyword>
<dbReference type="RefSeq" id="WP_003801846.1">
    <property type="nucleotide sequence ID" value="NZ_BAEG01000051.1"/>
</dbReference>
<protein>
    <recommendedName>
        <fullName evidence="6">Citrate synthase</fullName>
    </recommendedName>
</protein>
<dbReference type="PROSITE" id="PS00480">
    <property type="entry name" value="CITRATE_SYNTHASE"/>
    <property type="match status" value="1"/>
</dbReference>
<dbReference type="InterPro" id="IPR024176">
    <property type="entry name" value="Citrate_synthase_bac-typ"/>
</dbReference>
<dbReference type="InterPro" id="IPR011278">
    <property type="entry name" value="2-MeCitrate/Citrate_synth_II"/>
</dbReference>
<dbReference type="InterPro" id="IPR016143">
    <property type="entry name" value="Citrate_synth-like_sm_a-sub"/>
</dbReference>
<feature type="active site" evidence="7">
    <location>
        <position position="270"/>
    </location>
</feature>
<dbReference type="SUPFAM" id="SSF48256">
    <property type="entry name" value="Citrate synthase"/>
    <property type="match status" value="1"/>
</dbReference>
<comment type="catalytic activity">
    <reaction evidence="5">
        <text>oxaloacetate + acetyl-CoA + H2O = citrate + CoA + H(+)</text>
        <dbReference type="Rhea" id="RHEA:16845"/>
        <dbReference type="ChEBI" id="CHEBI:15377"/>
        <dbReference type="ChEBI" id="CHEBI:15378"/>
        <dbReference type="ChEBI" id="CHEBI:16452"/>
        <dbReference type="ChEBI" id="CHEBI:16947"/>
        <dbReference type="ChEBI" id="CHEBI:57287"/>
        <dbReference type="ChEBI" id="CHEBI:57288"/>
        <dbReference type="EC" id="2.3.3.16"/>
    </reaction>
</comment>
<organism evidence="9 10">
    <name type="scientific">Arthrobacter globiformis (strain ATCC 8010 / DSM 20124 / JCM 1332 / NBRC 12137 / NCIMB 8907 / NRRL B-2979 / 168)</name>
    <dbReference type="NCBI Taxonomy" id="1077972"/>
    <lineage>
        <taxon>Bacteria</taxon>
        <taxon>Bacillati</taxon>
        <taxon>Actinomycetota</taxon>
        <taxon>Actinomycetes</taxon>
        <taxon>Micrococcales</taxon>
        <taxon>Micrococcaceae</taxon>
        <taxon>Arthrobacter</taxon>
    </lineage>
</organism>
<evidence type="ECO:0000256" key="1">
    <source>
        <dbReference type="ARBA" id="ARBA00005163"/>
    </source>
</evidence>
<reference evidence="9 10" key="1">
    <citation type="submission" date="2011-12" db="EMBL/GenBank/DDBJ databases">
        <title>Whole genome shotgun sequence of Arthrobacter globiformis NBRC 12137.</title>
        <authorList>
            <person name="Miyazawa S."/>
            <person name="Hosoyama A."/>
            <person name="Tsuchikane K."/>
            <person name="Katsumata H."/>
            <person name="Yamazaki S."/>
            <person name="Fujita N."/>
        </authorList>
    </citation>
    <scope>NUCLEOTIDE SEQUENCE [LARGE SCALE GENOMIC DNA]</scope>
    <source>
        <strain evidence="9 10">NBRC 12137</strain>
    </source>
</reference>
<evidence type="ECO:0000313" key="10">
    <source>
        <dbReference type="Proteomes" id="UP000003828"/>
    </source>
</evidence>
<dbReference type="InterPro" id="IPR036969">
    <property type="entry name" value="Citrate_synthase_sf"/>
</dbReference>
<dbReference type="Proteomes" id="UP000003828">
    <property type="component" value="Unassembled WGS sequence"/>
</dbReference>
<gene>
    <name evidence="9" type="primary">prpC</name>
    <name evidence="9" type="ORF">ARGLB_051_01690</name>
</gene>
<dbReference type="Gene3D" id="1.10.230.10">
    <property type="entry name" value="Cytochrome P450-Terp, domain 2"/>
    <property type="match status" value="1"/>
</dbReference>
<dbReference type="PIRSF" id="PIRSF001369">
    <property type="entry name" value="Citrate_synth"/>
    <property type="match status" value="1"/>
</dbReference>
<comment type="pathway">
    <text evidence="1">Carbohydrate metabolism; tricarboxylic acid cycle.</text>
</comment>
<evidence type="ECO:0000256" key="7">
    <source>
        <dbReference type="PIRSR" id="PIRSR001369-1"/>
    </source>
</evidence>
<dbReference type="GO" id="GO:0005975">
    <property type="term" value="P:carbohydrate metabolic process"/>
    <property type="evidence" value="ECO:0007669"/>
    <property type="project" value="TreeGrafter"/>
</dbReference>
<feature type="active site" evidence="7">
    <location>
        <position position="321"/>
    </location>
</feature>
<accession>H0QMD5</accession>
<dbReference type="STRING" id="1077972.ARGLB_051_01690"/>
<proteinExistence type="inferred from homology"/>
<evidence type="ECO:0000256" key="5">
    <source>
        <dbReference type="ARBA" id="ARBA00049288"/>
    </source>
</evidence>
<dbReference type="UniPathway" id="UPA00223"/>
<dbReference type="EMBL" id="BAEG01000051">
    <property type="protein sequence ID" value="GAB13986.1"/>
    <property type="molecule type" value="Genomic_DNA"/>
</dbReference>
<keyword evidence="3" id="KW-0816">Tricarboxylic acid cycle</keyword>
<dbReference type="PANTHER" id="PTHR11739">
    <property type="entry name" value="CITRATE SYNTHASE"/>
    <property type="match status" value="1"/>
</dbReference>
<dbReference type="InterPro" id="IPR019810">
    <property type="entry name" value="Citrate_synthase_AS"/>
</dbReference>
<evidence type="ECO:0000256" key="4">
    <source>
        <dbReference type="ARBA" id="ARBA00022679"/>
    </source>
</evidence>
<evidence type="ECO:0000256" key="2">
    <source>
        <dbReference type="ARBA" id="ARBA00010566"/>
    </source>
</evidence>